<gene>
    <name evidence="2" type="ORF">MS3_00003133</name>
</gene>
<organism evidence="2 3">
    <name type="scientific">Schistosoma haematobium</name>
    <name type="common">Blood fluke</name>
    <dbReference type="NCBI Taxonomy" id="6185"/>
    <lineage>
        <taxon>Eukaryota</taxon>
        <taxon>Metazoa</taxon>
        <taxon>Spiralia</taxon>
        <taxon>Lophotrochozoa</taxon>
        <taxon>Platyhelminthes</taxon>
        <taxon>Trematoda</taxon>
        <taxon>Digenea</taxon>
        <taxon>Strigeidida</taxon>
        <taxon>Schistosomatoidea</taxon>
        <taxon>Schistosomatidae</taxon>
        <taxon>Schistosoma</taxon>
    </lineage>
</organism>
<dbReference type="RefSeq" id="XP_012797361.2">
    <property type="nucleotide sequence ID" value="XM_012941907.3"/>
</dbReference>
<dbReference type="GO" id="GO:0006360">
    <property type="term" value="P:transcription by RNA polymerase I"/>
    <property type="evidence" value="ECO:0007669"/>
    <property type="project" value="InterPro"/>
</dbReference>
<dbReference type="OrthoDB" id="6272197at2759"/>
<dbReference type="GeneID" id="24593366"/>
<evidence type="ECO:0000313" key="3">
    <source>
        <dbReference type="Proteomes" id="UP000471633"/>
    </source>
</evidence>
<reference evidence="2" key="3">
    <citation type="submission" date="2021-06" db="EMBL/GenBank/DDBJ databases">
        <title>Chromosome-level genome assembly for S. haematobium.</title>
        <authorList>
            <person name="Stroehlein A.J."/>
        </authorList>
    </citation>
    <scope>NUCLEOTIDE SEQUENCE</scope>
</reference>
<name>A0A6A5DD01_SCHHA</name>
<keyword evidence="3" id="KW-1185">Reference proteome</keyword>
<feature type="compositionally biased region" description="Polar residues" evidence="1">
    <location>
        <begin position="355"/>
        <end position="365"/>
    </location>
</feature>
<proteinExistence type="predicted"/>
<dbReference type="InterPro" id="IPR039495">
    <property type="entry name" value="TAF1A"/>
</dbReference>
<dbReference type="EMBL" id="AMPZ03000002">
    <property type="protein sequence ID" value="KAH9590461.1"/>
    <property type="molecule type" value="Genomic_DNA"/>
</dbReference>
<dbReference type="Pfam" id="PF14929">
    <property type="entry name" value="TAF1_subA"/>
    <property type="match status" value="1"/>
</dbReference>
<protein>
    <submittedName>
        <fullName evidence="2">Uncharacterized protein</fullName>
    </submittedName>
</protein>
<reference evidence="2" key="1">
    <citation type="journal article" date="2012" name="Nat. Genet.">
        <title>Whole-genome sequence of Schistosoma haematobium.</title>
        <authorList>
            <person name="Young N.D."/>
            <person name="Jex A.R."/>
            <person name="Li B."/>
            <person name="Liu S."/>
            <person name="Yang L."/>
            <person name="Xiong Z."/>
            <person name="Li Y."/>
            <person name="Cantacessi C."/>
            <person name="Hall R.S."/>
            <person name="Xu X."/>
            <person name="Chen F."/>
            <person name="Wu X."/>
            <person name="Zerlotini A."/>
            <person name="Oliveira G."/>
            <person name="Hofmann A."/>
            <person name="Zhang G."/>
            <person name="Fang X."/>
            <person name="Kang Y."/>
            <person name="Campbell B.E."/>
            <person name="Loukas A."/>
            <person name="Ranganathan S."/>
            <person name="Rollinson D."/>
            <person name="Rinaldi G."/>
            <person name="Brindley P.J."/>
            <person name="Yang H."/>
            <person name="Wang J."/>
            <person name="Wang J."/>
            <person name="Gasser R.B."/>
        </authorList>
    </citation>
    <scope>NUCLEOTIDE SEQUENCE</scope>
</reference>
<dbReference type="GO" id="GO:0000120">
    <property type="term" value="C:RNA polymerase I transcription regulator complex"/>
    <property type="evidence" value="ECO:0007669"/>
    <property type="project" value="InterPro"/>
</dbReference>
<comment type="caution">
    <text evidence="2">The sequence shown here is derived from an EMBL/GenBank/DDBJ whole genome shotgun (WGS) entry which is preliminary data.</text>
</comment>
<evidence type="ECO:0000256" key="1">
    <source>
        <dbReference type="SAM" id="MobiDB-lite"/>
    </source>
</evidence>
<accession>A0A6A5DD01</accession>
<feature type="region of interest" description="Disordered" evidence="1">
    <location>
        <begin position="355"/>
        <end position="375"/>
    </location>
</feature>
<dbReference type="PANTHER" id="PTHR32122">
    <property type="entry name" value="TATA BOX-BINDING PROTEIN ASSOCIATED FACTOR RNA POLYMERASE I SUBUNIT A"/>
    <property type="match status" value="1"/>
</dbReference>
<dbReference type="Proteomes" id="UP000471633">
    <property type="component" value="Unassembled WGS sequence"/>
</dbReference>
<reference evidence="2" key="4">
    <citation type="journal article" date="2022" name="PLoS Pathog.">
        <title>Chromosome-level genome of Schistosoma haematobium underpins genome-wide explorations of molecular variation.</title>
        <authorList>
            <person name="Stroehlein A.J."/>
            <person name="Korhonen P.K."/>
            <person name="Lee V.V."/>
            <person name="Ralph S.A."/>
            <person name="Mentink-Kane M."/>
            <person name="You H."/>
            <person name="McManus D.P."/>
            <person name="Tchuente L.T."/>
            <person name="Stothard J.R."/>
            <person name="Kaur P."/>
            <person name="Dudchenko O."/>
            <person name="Aiden E.L."/>
            <person name="Yang B."/>
            <person name="Yang H."/>
            <person name="Emery A.M."/>
            <person name="Webster B.L."/>
            <person name="Brindley P.J."/>
            <person name="Rollinson D."/>
            <person name="Chang B.C.H."/>
            <person name="Gasser R.B."/>
            <person name="Young N.D."/>
        </authorList>
    </citation>
    <scope>NUCLEOTIDE SEQUENCE</scope>
</reference>
<dbReference type="InterPro" id="IPR052669">
    <property type="entry name" value="SL1/TIF-IB_Component"/>
</dbReference>
<dbReference type="CTD" id="24593366"/>
<dbReference type="PANTHER" id="PTHR32122:SF1">
    <property type="entry name" value="TATA BOX-BINDING PROTEIN-ASSOCIATED FACTOR RNA POLYMERASE I SUBUNIT A"/>
    <property type="match status" value="1"/>
</dbReference>
<dbReference type="KEGG" id="shx:MS3_00003133"/>
<dbReference type="AlphaFoldDB" id="A0A6A5DD01"/>
<reference evidence="2" key="2">
    <citation type="journal article" date="2019" name="Gigascience">
        <title>High-quality Schistosoma haematobium genome achieved by single-molecule and long-range sequencing.</title>
        <authorList>
            <person name="Stroehlein A.J."/>
            <person name="Korhonen P.K."/>
            <person name="Chong T.M."/>
            <person name="Lim Y.L."/>
            <person name="Chan K.G."/>
            <person name="Webster B."/>
            <person name="Rollinson D."/>
            <person name="Brindley P.J."/>
            <person name="Gasser R.B."/>
            <person name="Young N.D."/>
        </authorList>
    </citation>
    <scope>NUCLEOTIDE SEQUENCE</scope>
</reference>
<sequence length="553" mass="64361">MVVFKSWVQRINNLYIAKSRKFECLSSGSSGTMLDRLHSYGRNKLYFLRLRRFCQFILSLGRDGFYDGWLGKESYCTLNTSEDFRLLYSEKARVICAMWYFLSRHKFKEAARLLAHSIHAYPMSSTWIWRVAFHIFQCLKDDVGLRSFSRVLDGFLLSDENNRILEFILYEISKGNLNAVQFCRTNIQPVQRNKYASLHTVLTREPEFAHVQRLQRLYEGYSFYGMWLKQINSLVPASDPDDIHMTADNLAEKAYHRLQEVEALVSEGHLCDTFVRAFVEILQYFNECTRAHALLLSYAQKVPENPNTLRYLCEWHKRQPVPITHSSAVLSPSHPITKNCHDSSACSLDLSDGNTTVDETTQSHTSHQKKSPKSLKNSKMYLEYRISFSRRTLPEPAPNLPDNYESMSKKEVKSLLRRSHSHLPTIISCLKRGRFSDALDLSFLLLDHPSWAVYHEPWRLLRKSILCIGKTNSQVSRAWNMRKWYWNKLQLSLPNLPVIAKSMKLLLNKLDLTESNQCDDEESKLNDRLNVELTIVTNMKPVIFPEFSNTDLS</sequence>
<evidence type="ECO:0000313" key="2">
    <source>
        <dbReference type="EMBL" id="KAH9590461.1"/>
    </source>
</evidence>